<protein>
    <submittedName>
        <fullName evidence="1">Uncharacterized protein</fullName>
    </submittedName>
</protein>
<evidence type="ECO:0000313" key="1">
    <source>
        <dbReference type="EMBL" id="SVB64717.1"/>
    </source>
</evidence>
<reference evidence="1" key="1">
    <citation type="submission" date="2018-05" db="EMBL/GenBank/DDBJ databases">
        <authorList>
            <person name="Lanie J.A."/>
            <person name="Ng W.-L."/>
            <person name="Kazmierczak K.M."/>
            <person name="Andrzejewski T.M."/>
            <person name="Davidsen T.M."/>
            <person name="Wayne K.J."/>
            <person name="Tettelin H."/>
            <person name="Glass J.I."/>
            <person name="Rusch D."/>
            <person name="Podicherti R."/>
            <person name="Tsui H.-C.T."/>
            <person name="Winkler M.E."/>
        </authorList>
    </citation>
    <scope>NUCLEOTIDE SEQUENCE</scope>
</reference>
<dbReference type="EMBL" id="UINC01051040">
    <property type="protein sequence ID" value="SVB64717.1"/>
    <property type="molecule type" value="Genomic_DNA"/>
</dbReference>
<proteinExistence type="predicted"/>
<gene>
    <name evidence="1" type="ORF">METZ01_LOCUS217571</name>
</gene>
<dbReference type="AlphaFoldDB" id="A0A382FRF0"/>
<name>A0A382FRF0_9ZZZZ</name>
<sequence>MADGHVEGCGDLTTGCGRKLGLGLREWVKWASRLSK</sequence>
<organism evidence="1">
    <name type="scientific">marine metagenome</name>
    <dbReference type="NCBI Taxonomy" id="408172"/>
    <lineage>
        <taxon>unclassified sequences</taxon>
        <taxon>metagenomes</taxon>
        <taxon>ecological metagenomes</taxon>
    </lineage>
</organism>
<accession>A0A382FRF0</accession>